<keyword evidence="2" id="KW-1185">Reference proteome</keyword>
<name>A0A2H6KDJ9_9APIC</name>
<dbReference type="GeneID" id="39874799"/>
<dbReference type="EMBL" id="BDSA01000002">
    <property type="protein sequence ID" value="GBE61029.1"/>
    <property type="molecule type" value="Genomic_DNA"/>
</dbReference>
<evidence type="ECO:0000313" key="2">
    <source>
        <dbReference type="Proteomes" id="UP000236319"/>
    </source>
</evidence>
<dbReference type="RefSeq" id="XP_028867272.1">
    <property type="nucleotide sequence ID" value="XM_029011439.1"/>
</dbReference>
<dbReference type="OrthoDB" id="359910at2759"/>
<reference evidence="1 2" key="1">
    <citation type="journal article" date="2017" name="BMC Genomics">
        <title>Whole-genome assembly of Babesia ovata and comparative genomics between closely related pathogens.</title>
        <authorList>
            <person name="Yamagishi J."/>
            <person name="Asada M."/>
            <person name="Hakimi H."/>
            <person name="Tanaka T.Q."/>
            <person name="Sugimoto C."/>
            <person name="Kawazu S."/>
        </authorList>
    </citation>
    <scope>NUCLEOTIDE SEQUENCE [LARGE SCALE GENOMIC DNA]</scope>
    <source>
        <strain evidence="1 2">Miyake</strain>
    </source>
</reference>
<dbReference type="VEuPathDB" id="PiroplasmaDB:BOVATA_025220"/>
<evidence type="ECO:0000313" key="1">
    <source>
        <dbReference type="EMBL" id="GBE61029.1"/>
    </source>
</evidence>
<protein>
    <submittedName>
        <fullName evidence="1">Uncharacterized protein</fullName>
    </submittedName>
</protein>
<proteinExistence type="predicted"/>
<accession>A0A2H6KDJ9</accession>
<gene>
    <name evidence="1" type="ORF">BOVATA_025220</name>
</gene>
<dbReference type="AlphaFoldDB" id="A0A2H6KDJ9"/>
<sequence length="462" mass="51204">MSTTPSKLLPVASDRWAGLCGEFIEKLLNLGVETGAIIATKNPNRVDLKKGLLNATRGRSLTHFVRYLGPTEKQHLKAMIHMECPVICPNRKVMLPPVESMPSNVMKSAKKLRNFFGVPEAQICRGCVKRVRCRRYQQVERDLPDLSDITAVLIGVYSTCKIYMQGSDLVVPQSSLKELSSVSSVVDSLSSFLQASPQRVDHEQVDGENAKRLVQKHAKLKEAKRLEMLKEKVFNMPAGFGAMPSAETYMASFQRDLYNKLNKNNAKGKEDDSLWVEDHGDTTLDHDEGADLLEGLHKLNAAKKAVTRVTRFPDVSLPEHVHQLHPSSTHFRMDYEAPIGTDVDLLRYDMVNDKFIQGVKVNAKGRVVVDLDTHVPATGSDDTDLAPGIESYRAVTAQKAGNYSSLLNNIRSNLVGLPFLKKVQYNYQCQSSGGKDNLGRGSNQDEESTLSDLAVALNSHES</sequence>
<comment type="caution">
    <text evidence="1">The sequence shown here is derived from an EMBL/GenBank/DDBJ whole genome shotgun (WGS) entry which is preliminary data.</text>
</comment>
<dbReference type="Proteomes" id="UP000236319">
    <property type="component" value="Unassembled WGS sequence"/>
</dbReference>
<organism evidence="1 2">
    <name type="scientific">Babesia ovata</name>
    <dbReference type="NCBI Taxonomy" id="189622"/>
    <lineage>
        <taxon>Eukaryota</taxon>
        <taxon>Sar</taxon>
        <taxon>Alveolata</taxon>
        <taxon>Apicomplexa</taxon>
        <taxon>Aconoidasida</taxon>
        <taxon>Piroplasmida</taxon>
        <taxon>Babesiidae</taxon>
        <taxon>Babesia</taxon>
    </lineage>
</organism>